<proteinExistence type="inferred from homology"/>
<evidence type="ECO:0000256" key="4">
    <source>
        <dbReference type="ARBA" id="ARBA00022496"/>
    </source>
</evidence>
<dbReference type="PANTHER" id="PTHR32552:SF81">
    <property type="entry name" value="TONB-DEPENDENT OUTER MEMBRANE RECEPTOR"/>
    <property type="match status" value="1"/>
</dbReference>
<keyword evidence="4" id="KW-0410">Iron transport</keyword>
<evidence type="ECO:0000313" key="16">
    <source>
        <dbReference type="EMBL" id="ASG21461.1"/>
    </source>
</evidence>
<evidence type="ECO:0000256" key="2">
    <source>
        <dbReference type="ARBA" id="ARBA00022448"/>
    </source>
</evidence>
<dbReference type="Gene3D" id="2.40.170.20">
    <property type="entry name" value="TonB-dependent receptor, beta-barrel domain"/>
    <property type="match status" value="1"/>
</dbReference>
<name>A0A248JSJ7_9PROT</name>
<evidence type="ECO:0000256" key="6">
    <source>
        <dbReference type="ARBA" id="ARBA00023004"/>
    </source>
</evidence>
<keyword evidence="7" id="KW-0406">Ion transport</keyword>
<accession>A0A248JSJ7</accession>
<keyword evidence="8 12" id="KW-0798">TonB box</keyword>
<evidence type="ECO:0000256" key="1">
    <source>
        <dbReference type="ARBA" id="ARBA00004571"/>
    </source>
</evidence>
<dbReference type="EMBL" id="CP022110">
    <property type="protein sequence ID" value="ASG21461.1"/>
    <property type="molecule type" value="Genomic_DNA"/>
</dbReference>
<keyword evidence="2 11" id="KW-0813">Transport</keyword>
<dbReference type="InterPro" id="IPR012910">
    <property type="entry name" value="Plug_dom"/>
</dbReference>
<feature type="domain" description="TonB-dependent receptor plug" evidence="15">
    <location>
        <begin position="89"/>
        <end position="197"/>
    </location>
</feature>
<dbReference type="InterPro" id="IPR036942">
    <property type="entry name" value="Beta-barrel_TonB_sf"/>
</dbReference>
<evidence type="ECO:0000259" key="15">
    <source>
        <dbReference type="Pfam" id="PF07715"/>
    </source>
</evidence>
<feature type="region of interest" description="Disordered" evidence="13">
    <location>
        <begin position="49"/>
        <end position="68"/>
    </location>
</feature>
<evidence type="ECO:0000256" key="3">
    <source>
        <dbReference type="ARBA" id="ARBA00022452"/>
    </source>
</evidence>
<dbReference type="PANTHER" id="PTHR32552">
    <property type="entry name" value="FERRICHROME IRON RECEPTOR-RELATED"/>
    <property type="match status" value="1"/>
</dbReference>
<dbReference type="Pfam" id="PF00593">
    <property type="entry name" value="TonB_dep_Rec_b-barrel"/>
    <property type="match status" value="1"/>
</dbReference>
<reference evidence="16 17" key="1">
    <citation type="submission" date="2017-06" db="EMBL/GenBank/DDBJ databases">
        <title>Complete genome sequence of Nitrospirillum amazonense strain CBAmC, an endophytic nitrogen-fixing and plant growth-promoting bacterium, isolated from sugarcane.</title>
        <authorList>
            <person name="Schwab S."/>
            <person name="dos Santos Teixeira K.R."/>
            <person name="Simoes Araujo J.L."/>
            <person name="Soares Vidal M."/>
            <person name="Borges de Freitas H.R."/>
            <person name="Rivello Crivelaro A.L."/>
            <person name="Bueno de Camargo Nunes A."/>
            <person name="dos Santos C.M."/>
            <person name="Palmeira da Silva Rosa D."/>
            <person name="da Silva Padilha D."/>
            <person name="da Silva E."/>
            <person name="Araujo Terra L."/>
            <person name="Soares Mendes V."/>
            <person name="Farinelli L."/>
            <person name="Magalhaes Cruz L."/>
            <person name="Baldani J.I."/>
        </authorList>
    </citation>
    <scope>NUCLEOTIDE SEQUENCE [LARGE SCALE GENOMIC DNA]</scope>
    <source>
        <strain evidence="16 17">CBAmC</strain>
    </source>
</reference>
<keyword evidence="9 11" id="KW-0472">Membrane</keyword>
<evidence type="ECO:0000256" key="9">
    <source>
        <dbReference type="ARBA" id="ARBA00023136"/>
    </source>
</evidence>
<evidence type="ECO:0000256" key="10">
    <source>
        <dbReference type="ARBA" id="ARBA00023237"/>
    </source>
</evidence>
<dbReference type="InterPro" id="IPR000531">
    <property type="entry name" value="Beta-barrel_TonB"/>
</dbReference>
<dbReference type="InterPro" id="IPR039426">
    <property type="entry name" value="TonB-dep_rcpt-like"/>
</dbReference>
<comment type="subcellular location">
    <subcellularLocation>
        <location evidence="1 11">Cell outer membrane</location>
        <topology evidence="1 11">Multi-pass membrane protein</topology>
    </subcellularLocation>
</comment>
<dbReference type="GO" id="GO:0006826">
    <property type="term" value="P:iron ion transport"/>
    <property type="evidence" value="ECO:0007669"/>
    <property type="project" value="UniProtKB-KW"/>
</dbReference>
<sequence>MWYDQYRLTNYKGRPDRPDTGRGNSMTRKMALLATAAVLGLLNGTMPAGAQTNGAQTNSQPPAPQGAAGDALDVIQEIVVTAQKRAENVQDIPVAVTVVSGDALAKAGVSAFADVTKLAPSMTVSAGDQPANSAIVIRGIGTFAYSIGVEPSVLVVIDDVAVGMQAQAFTDLADIDRIEVLRGPQSTLFGKSASAGVVSVTTKAPTDTFTAYGDISFTDDDEQRTNVSISGPLSDTLGFRLTASQHQFGGNIHNLATDDKLDADRSWSLHGKLRWKPTDRFEGELLAHYNKDQSNCCVGTLARVDSGALLFGIPGATPSKVLPGVVPGTDNTNVSQDQAPRSDTLDYGGSLHMTYDFDDMALISITGWNKYRLNDHTDLDGTAQDTLGMLTPYTGAGGQVTPASHGGMIQGGTFDARTFSQEFRLASHDATPFGYLAGIYASDEDLVRGFYRGPYTRVGAANWRGEAQYQNYAAFGQTTWTFLPDWTLITGLRINREEGSYSFNDYYKQAFYPLAGASTGNGDTVATGKVGLQYQVTADIMAFATYSRGYKGLAYDLTSSFNAVVAANQPIRPEMSNNYELGVKSELFDRHLVLNATVYDTEYTDFQVQSIVPGVTTNFLLTNVGGVRTRGLELDWLARLTPEFSLTGGFAYTDARVTDFPYAQCYNGQACSLLPAPLNVQNLAGKRLPNAPEEKFNIGASYHLALGGLPVYSDINLNYSWQSKVNFSLTQDPGTVQDAYGIANLSISFVEKDDKRYSLTLFANNLFDQHYAANMGNVRGTWGVFAYTQTIPRDYNRYLGMRLGFNY</sequence>
<dbReference type="Proteomes" id="UP000197153">
    <property type="component" value="Chromosome 1"/>
</dbReference>
<keyword evidence="6" id="KW-0408">Iron</keyword>
<protein>
    <submittedName>
        <fullName evidence="16">TonB-dependent receptor</fullName>
    </submittedName>
</protein>
<dbReference type="PROSITE" id="PS52016">
    <property type="entry name" value="TONB_DEPENDENT_REC_3"/>
    <property type="match status" value="1"/>
</dbReference>
<dbReference type="Pfam" id="PF07715">
    <property type="entry name" value="Plug"/>
    <property type="match status" value="1"/>
</dbReference>
<dbReference type="GO" id="GO:0009279">
    <property type="term" value="C:cell outer membrane"/>
    <property type="evidence" value="ECO:0007669"/>
    <property type="project" value="UniProtKB-SubCell"/>
</dbReference>
<dbReference type="CDD" id="cd01347">
    <property type="entry name" value="ligand_gated_channel"/>
    <property type="match status" value="1"/>
</dbReference>
<keyword evidence="10 11" id="KW-0998">Cell outer membrane</keyword>
<evidence type="ECO:0000256" key="11">
    <source>
        <dbReference type="PROSITE-ProRule" id="PRU01360"/>
    </source>
</evidence>
<organism evidence="16 17">
    <name type="scientific">Nitrospirillum viridazoti CBAmc</name>
    <dbReference type="NCBI Taxonomy" id="1441467"/>
    <lineage>
        <taxon>Bacteria</taxon>
        <taxon>Pseudomonadati</taxon>
        <taxon>Pseudomonadota</taxon>
        <taxon>Alphaproteobacteria</taxon>
        <taxon>Rhodospirillales</taxon>
        <taxon>Azospirillaceae</taxon>
        <taxon>Nitrospirillum</taxon>
        <taxon>Nitrospirillum viridazoti</taxon>
    </lineage>
</organism>
<feature type="compositionally biased region" description="Polar residues" evidence="13">
    <location>
        <begin position="50"/>
        <end position="59"/>
    </location>
</feature>
<dbReference type="KEGG" id="nao:Y958_11980"/>
<keyword evidence="17" id="KW-1185">Reference proteome</keyword>
<dbReference type="SUPFAM" id="SSF56935">
    <property type="entry name" value="Porins"/>
    <property type="match status" value="1"/>
</dbReference>
<evidence type="ECO:0000256" key="5">
    <source>
        <dbReference type="ARBA" id="ARBA00022692"/>
    </source>
</evidence>
<comment type="similarity">
    <text evidence="11 12">Belongs to the TonB-dependent receptor family.</text>
</comment>
<gene>
    <name evidence="16" type="ORF">Y958_11980</name>
</gene>
<evidence type="ECO:0000256" key="13">
    <source>
        <dbReference type="SAM" id="MobiDB-lite"/>
    </source>
</evidence>
<evidence type="ECO:0000256" key="8">
    <source>
        <dbReference type="ARBA" id="ARBA00023077"/>
    </source>
</evidence>
<dbReference type="AlphaFoldDB" id="A0A248JSJ7"/>
<evidence type="ECO:0000313" key="17">
    <source>
        <dbReference type="Proteomes" id="UP000197153"/>
    </source>
</evidence>
<evidence type="ECO:0000256" key="7">
    <source>
        <dbReference type="ARBA" id="ARBA00023065"/>
    </source>
</evidence>
<keyword evidence="3 11" id="KW-1134">Transmembrane beta strand</keyword>
<feature type="domain" description="TonB-dependent receptor-like beta-barrel" evidence="14">
    <location>
        <begin position="329"/>
        <end position="766"/>
    </location>
</feature>
<evidence type="ECO:0000259" key="14">
    <source>
        <dbReference type="Pfam" id="PF00593"/>
    </source>
</evidence>
<keyword evidence="16" id="KW-0675">Receptor</keyword>
<evidence type="ECO:0000256" key="12">
    <source>
        <dbReference type="RuleBase" id="RU003357"/>
    </source>
</evidence>
<keyword evidence="5 11" id="KW-0812">Transmembrane</keyword>